<evidence type="ECO:0000313" key="2">
    <source>
        <dbReference type="Proteomes" id="UP000008144"/>
    </source>
</evidence>
<sequence length="31" mass="3437">MWKLKSCFLFWCCDIAGSAGELHSESSANSK</sequence>
<reference evidence="2" key="1">
    <citation type="journal article" date="2002" name="Science">
        <title>The draft genome of Ciona intestinalis: insights into chordate and vertebrate origins.</title>
        <authorList>
            <person name="Dehal P."/>
            <person name="Satou Y."/>
            <person name="Campbell R.K."/>
            <person name="Chapman J."/>
            <person name="Degnan B."/>
            <person name="De Tomaso A."/>
            <person name="Davidson B."/>
            <person name="Di Gregorio A."/>
            <person name="Gelpke M."/>
            <person name="Goodstein D.M."/>
            <person name="Harafuji N."/>
            <person name="Hastings K.E."/>
            <person name="Ho I."/>
            <person name="Hotta K."/>
            <person name="Huang W."/>
            <person name="Kawashima T."/>
            <person name="Lemaire P."/>
            <person name="Martinez D."/>
            <person name="Meinertzhagen I.A."/>
            <person name="Necula S."/>
            <person name="Nonaka M."/>
            <person name="Putnam N."/>
            <person name="Rash S."/>
            <person name="Saiga H."/>
            <person name="Satake M."/>
            <person name="Terry A."/>
            <person name="Yamada L."/>
            <person name="Wang H.G."/>
            <person name="Awazu S."/>
            <person name="Azumi K."/>
            <person name="Boore J."/>
            <person name="Branno M."/>
            <person name="Chin-Bow S."/>
            <person name="DeSantis R."/>
            <person name="Doyle S."/>
            <person name="Francino P."/>
            <person name="Keys D.N."/>
            <person name="Haga S."/>
            <person name="Hayashi H."/>
            <person name="Hino K."/>
            <person name="Imai K.S."/>
            <person name="Inaba K."/>
            <person name="Kano S."/>
            <person name="Kobayashi K."/>
            <person name="Kobayashi M."/>
            <person name="Lee B.I."/>
            <person name="Makabe K.W."/>
            <person name="Manohar C."/>
            <person name="Matassi G."/>
            <person name="Medina M."/>
            <person name="Mochizuki Y."/>
            <person name="Mount S."/>
            <person name="Morishita T."/>
            <person name="Miura S."/>
            <person name="Nakayama A."/>
            <person name="Nishizaka S."/>
            <person name="Nomoto H."/>
            <person name="Ohta F."/>
            <person name="Oishi K."/>
            <person name="Rigoutsos I."/>
            <person name="Sano M."/>
            <person name="Sasaki A."/>
            <person name="Sasakura Y."/>
            <person name="Shoguchi E."/>
            <person name="Shin-i T."/>
            <person name="Spagnuolo A."/>
            <person name="Stainier D."/>
            <person name="Suzuki M.M."/>
            <person name="Tassy O."/>
            <person name="Takatori N."/>
            <person name="Tokuoka M."/>
            <person name="Yagi K."/>
            <person name="Yoshizaki F."/>
            <person name="Wada S."/>
            <person name="Zhang C."/>
            <person name="Hyatt P.D."/>
            <person name="Larimer F."/>
            <person name="Detter C."/>
            <person name="Doggett N."/>
            <person name="Glavina T."/>
            <person name="Hawkins T."/>
            <person name="Richardson P."/>
            <person name="Lucas S."/>
            <person name="Kohara Y."/>
            <person name="Levine M."/>
            <person name="Satoh N."/>
            <person name="Rokhsar D.S."/>
        </authorList>
    </citation>
    <scope>NUCLEOTIDE SEQUENCE [LARGE SCALE GENOMIC DNA]</scope>
</reference>
<dbReference type="InParanoid" id="H2XYJ9"/>
<name>H2XYJ9_CIOIN</name>
<dbReference type="HOGENOM" id="CLU_3399290_0_0_1"/>
<dbReference type="AlphaFoldDB" id="H2XYJ9"/>
<reference evidence="1" key="2">
    <citation type="submission" date="2025-08" db="UniProtKB">
        <authorList>
            <consortium name="Ensembl"/>
        </authorList>
    </citation>
    <scope>IDENTIFICATION</scope>
</reference>
<dbReference type="Ensembl" id="ENSCINT00000033085.1">
    <property type="protein sequence ID" value="ENSCINP00000034733.1"/>
    <property type="gene ID" value="ENSCING00000020802.1"/>
</dbReference>
<proteinExistence type="predicted"/>
<reference evidence="1" key="3">
    <citation type="submission" date="2025-09" db="UniProtKB">
        <authorList>
            <consortium name="Ensembl"/>
        </authorList>
    </citation>
    <scope>IDENTIFICATION</scope>
</reference>
<accession>H2XYJ9</accession>
<evidence type="ECO:0000313" key="1">
    <source>
        <dbReference type="Ensembl" id="ENSCINP00000034733.1"/>
    </source>
</evidence>
<protein>
    <submittedName>
        <fullName evidence="1">Uncharacterized protein</fullName>
    </submittedName>
</protein>
<keyword evidence="2" id="KW-1185">Reference proteome</keyword>
<organism evidence="1 2">
    <name type="scientific">Ciona intestinalis</name>
    <name type="common">Transparent sea squirt</name>
    <name type="synonym">Ascidia intestinalis</name>
    <dbReference type="NCBI Taxonomy" id="7719"/>
    <lineage>
        <taxon>Eukaryota</taxon>
        <taxon>Metazoa</taxon>
        <taxon>Chordata</taxon>
        <taxon>Tunicata</taxon>
        <taxon>Ascidiacea</taxon>
        <taxon>Phlebobranchia</taxon>
        <taxon>Cionidae</taxon>
        <taxon>Ciona</taxon>
    </lineage>
</organism>
<dbReference type="Proteomes" id="UP000008144">
    <property type="component" value="Unassembled WGS sequence"/>
</dbReference>